<comment type="caution">
    <text evidence="2">The sequence shown here is derived from an EMBL/GenBank/DDBJ whole genome shotgun (WGS) entry which is preliminary data.</text>
</comment>
<evidence type="ECO:0008006" key="4">
    <source>
        <dbReference type="Google" id="ProtNLM"/>
    </source>
</evidence>
<feature type="signal peptide" evidence="1">
    <location>
        <begin position="1"/>
        <end position="19"/>
    </location>
</feature>
<accession>A0A5B0R4Q6</accession>
<feature type="chain" id="PRO_5022658265" description="Secreted protein" evidence="1">
    <location>
        <begin position="20"/>
        <end position="68"/>
    </location>
</feature>
<proteinExistence type="predicted"/>
<reference evidence="2 3" key="1">
    <citation type="submission" date="2019-05" db="EMBL/GenBank/DDBJ databases">
        <title>Emergence of the Ug99 lineage of the wheat stem rust pathogen through somatic hybridization.</title>
        <authorList>
            <person name="Li F."/>
            <person name="Upadhyaya N.M."/>
            <person name="Sperschneider J."/>
            <person name="Matny O."/>
            <person name="Nguyen-Phuc H."/>
            <person name="Mago R."/>
            <person name="Raley C."/>
            <person name="Miller M.E."/>
            <person name="Silverstein K.A.T."/>
            <person name="Henningsen E."/>
            <person name="Hirsch C.D."/>
            <person name="Visser B."/>
            <person name="Pretorius Z.A."/>
            <person name="Steffenson B.J."/>
            <person name="Schwessinger B."/>
            <person name="Dodds P.N."/>
            <person name="Figueroa M."/>
        </authorList>
    </citation>
    <scope>NUCLEOTIDE SEQUENCE [LARGE SCALE GENOMIC DNA]</scope>
    <source>
        <strain evidence="2 3">Ug99</strain>
    </source>
</reference>
<dbReference type="Proteomes" id="UP000325313">
    <property type="component" value="Unassembled WGS sequence"/>
</dbReference>
<evidence type="ECO:0000313" key="2">
    <source>
        <dbReference type="EMBL" id="KAA1120379.1"/>
    </source>
</evidence>
<dbReference type="EMBL" id="VDEP01000244">
    <property type="protein sequence ID" value="KAA1120379.1"/>
    <property type="molecule type" value="Genomic_DNA"/>
</dbReference>
<sequence length="68" mass="7796">MLYPRLILTLQWLTMSVRGARVPAWRPHANREPTVTFDAPPLTVQPHLDRISRHVGLFDLTTPALRTP</sequence>
<gene>
    <name evidence="2" type="ORF">PGTUg99_004847</name>
</gene>
<dbReference type="AlphaFoldDB" id="A0A5B0R4Q6"/>
<evidence type="ECO:0000256" key="1">
    <source>
        <dbReference type="SAM" id="SignalP"/>
    </source>
</evidence>
<organism evidence="2 3">
    <name type="scientific">Puccinia graminis f. sp. tritici</name>
    <dbReference type="NCBI Taxonomy" id="56615"/>
    <lineage>
        <taxon>Eukaryota</taxon>
        <taxon>Fungi</taxon>
        <taxon>Dikarya</taxon>
        <taxon>Basidiomycota</taxon>
        <taxon>Pucciniomycotina</taxon>
        <taxon>Pucciniomycetes</taxon>
        <taxon>Pucciniales</taxon>
        <taxon>Pucciniaceae</taxon>
        <taxon>Puccinia</taxon>
    </lineage>
</organism>
<protein>
    <recommendedName>
        <fullName evidence="4">Secreted protein</fullName>
    </recommendedName>
</protein>
<name>A0A5B0R4Q6_PUCGR</name>
<evidence type="ECO:0000313" key="3">
    <source>
        <dbReference type="Proteomes" id="UP000325313"/>
    </source>
</evidence>
<keyword evidence="1" id="KW-0732">Signal</keyword>